<sequence length="153" mass="16784">MTFSMLLLATTILSLGEVCSRVGNSSQGFNLKALKPSFAVIEFWVNSYLQKFYAAQDKLIIPSHNSNAEASNISSNPSNDGLAQDNVSPHFGTYKLSVDASVRNKDCKIGFSDVVRIIRGKLLQVVSLQFLVTLPSFSRDRISHQGSHMCSLV</sequence>
<protein>
    <submittedName>
        <fullName evidence="2">Uncharacterized protein</fullName>
    </submittedName>
</protein>
<evidence type="ECO:0000313" key="3">
    <source>
        <dbReference type="Proteomes" id="UP000525078"/>
    </source>
</evidence>
<reference evidence="2 3" key="1">
    <citation type="journal article" date="2020" name="bioRxiv">
        <title>Sequence and annotation of 42 cannabis genomes reveals extensive copy number variation in cannabinoid synthesis and pathogen resistance genes.</title>
        <authorList>
            <person name="Mckernan K.J."/>
            <person name="Helbert Y."/>
            <person name="Kane L.T."/>
            <person name="Ebling H."/>
            <person name="Zhang L."/>
            <person name="Liu B."/>
            <person name="Eaton Z."/>
            <person name="Mclaughlin S."/>
            <person name="Kingan S."/>
            <person name="Baybayan P."/>
            <person name="Concepcion G."/>
            <person name="Jordan M."/>
            <person name="Riva A."/>
            <person name="Barbazuk W."/>
            <person name="Harkins T."/>
        </authorList>
    </citation>
    <scope>NUCLEOTIDE SEQUENCE [LARGE SCALE GENOMIC DNA]</scope>
    <source>
        <strain evidence="3">cv. Jamaican Lion 4</strain>
        <tissue evidence="2">Leaf</tissue>
    </source>
</reference>
<dbReference type="EMBL" id="JAATIP010000001">
    <property type="protein sequence ID" value="KAF4396740.1"/>
    <property type="molecule type" value="Genomic_DNA"/>
</dbReference>
<feature type="chain" id="PRO_5029654808" evidence="1">
    <location>
        <begin position="17"/>
        <end position="153"/>
    </location>
</feature>
<comment type="caution">
    <text evidence="2">The sequence shown here is derived from an EMBL/GenBank/DDBJ whole genome shotgun (WGS) entry which is preliminary data.</text>
</comment>
<dbReference type="Proteomes" id="UP000525078">
    <property type="component" value="Unassembled WGS sequence"/>
</dbReference>
<keyword evidence="1" id="KW-0732">Signal</keyword>
<evidence type="ECO:0000256" key="1">
    <source>
        <dbReference type="SAM" id="SignalP"/>
    </source>
</evidence>
<dbReference type="AlphaFoldDB" id="A0A7J6HR02"/>
<organism evidence="2 3">
    <name type="scientific">Cannabis sativa</name>
    <name type="common">Hemp</name>
    <name type="synonym">Marijuana</name>
    <dbReference type="NCBI Taxonomy" id="3483"/>
    <lineage>
        <taxon>Eukaryota</taxon>
        <taxon>Viridiplantae</taxon>
        <taxon>Streptophyta</taxon>
        <taxon>Embryophyta</taxon>
        <taxon>Tracheophyta</taxon>
        <taxon>Spermatophyta</taxon>
        <taxon>Magnoliopsida</taxon>
        <taxon>eudicotyledons</taxon>
        <taxon>Gunneridae</taxon>
        <taxon>Pentapetalae</taxon>
        <taxon>rosids</taxon>
        <taxon>fabids</taxon>
        <taxon>Rosales</taxon>
        <taxon>Cannabaceae</taxon>
        <taxon>Cannabis</taxon>
    </lineage>
</organism>
<gene>
    <name evidence="2" type="ORF">F8388_004708</name>
</gene>
<accession>A0A7J6HR02</accession>
<proteinExistence type="predicted"/>
<name>A0A7J6HR02_CANSA</name>
<evidence type="ECO:0000313" key="2">
    <source>
        <dbReference type="EMBL" id="KAF4396740.1"/>
    </source>
</evidence>
<feature type="signal peptide" evidence="1">
    <location>
        <begin position="1"/>
        <end position="16"/>
    </location>
</feature>